<dbReference type="Proteomes" id="UP000242519">
    <property type="component" value="Unassembled WGS sequence"/>
</dbReference>
<keyword evidence="7" id="KW-1185">Reference proteome</keyword>
<dbReference type="EC" id="4.2.3.-" evidence="4"/>
<dbReference type="AlphaFoldDB" id="A0A218YZX2"/>
<dbReference type="PANTHER" id="PTHR35201">
    <property type="entry name" value="TERPENE SYNTHASE"/>
    <property type="match status" value="1"/>
</dbReference>
<organism evidence="6 7">
    <name type="scientific">Diplocarpon coronariae</name>
    <dbReference type="NCBI Taxonomy" id="2795749"/>
    <lineage>
        <taxon>Eukaryota</taxon>
        <taxon>Fungi</taxon>
        <taxon>Dikarya</taxon>
        <taxon>Ascomycota</taxon>
        <taxon>Pezizomycotina</taxon>
        <taxon>Leotiomycetes</taxon>
        <taxon>Helotiales</taxon>
        <taxon>Drepanopezizaceae</taxon>
        <taxon>Diplocarpon</taxon>
    </lineage>
</organism>
<protein>
    <recommendedName>
        <fullName evidence="4">Terpene synthase</fullName>
        <ecNumber evidence="4">4.2.3.-</ecNumber>
    </recommendedName>
</protein>
<dbReference type="EMBL" id="MZNU01000297">
    <property type="protein sequence ID" value="OWP01032.1"/>
    <property type="molecule type" value="Genomic_DNA"/>
</dbReference>
<dbReference type="GO" id="GO:0008299">
    <property type="term" value="P:isoprenoid biosynthetic process"/>
    <property type="evidence" value="ECO:0007669"/>
    <property type="project" value="UniProtKB-ARBA"/>
</dbReference>
<evidence type="ECO:0000313" key="6">
    <source>
        <dbReference type="EMBL" id="OWP01032.1"/>
    </source>
</evidence>
<keyword evidence="3 4" id="KW-0460">Magnesium</keyword>
<evidence type="ECO:0000313" key="7">
    <source>
        <dbReference type="Proteomes" id="UP000242519"/>
    </source>
</evidence>
<dbReference type="Pfam" id="PF19086">
    <property type="entry name" value="Terpene_syn_C_2"/>
    <property type="match status" value="1"/>
</dbReference>
<dbReference type="InParanoid" id="A0A218YZX2"/>
<accession>A0A218YZX2</accession>
<keyword evidence="5" id="KW-1133">Transmembrane helix</keyword>
<dbReference type="OrthoDB" id="6486656at2759"/>
<evidence type="ECO:0000256" key="3">
    <source>
        <dbReference type="ARBA" id="ARBA00022842"/>
    </source>
</evidence>
<reference evidence="6 7" key="1">
    <citation type="submission" date="2017-04" db="EMBL/GenBank/DDBJ databases">
        <title>Draft genome sequence of Marssonina coronaria NL1: causal agent of apple blotch.</title>
        <authorList>
            <person name="Cheng Q."/>
        </authorList>
    </citation>
    <scope>NUCLEOTIDE SEQUENCE [LARGE SCALE GENOMIC DNA]</scope>
    <source>
        <strain evidence="6 7">NL1</strain>
    </source>
</reference>
<dbReference type="InterPro" id="IPR008949">
    <property type="entry name" value="Isoprenoid_synthase_dom_sf"/>
</dbReference>
<comment type="cofactor">
    <cofactor evidence="1 4">
        <name>Mg(2+)</name>
        <dbReference type="ChEBI" id="CHEBI:18420"/>
    </cofactor>
</comment>
<dbReference type="SFLD" id="SFLDG01020">
    <property type="entry name" value="Terpene_Cyclase_Like_2"/>
    <property type="match status" value="1"/>
</dbReference>
<dbReference type="InterPro" id="IPR034686">
    <property type="entry name" value="Terpene_cyclase-like_2"/>
</dbReference>
<dbReference type="SUPFAM" id="SSF48576">
    <property type="entry name" value="Terpenoid synthases"/>
    <property type="match status" value="1"/>
</dbReference>
<dbReference type="SFLD" id="SFLDS00005">
    <property type="entry name" value="Isoprenoid_Synthase_Type_I"/>
    <property type="match status" value="1"/>
</dbReference>
<evidence type="ECO:0000256" key="1">
    <source>
        <dbReference type="ARBA" id="ARBA00001946"/>
    </source>
</evidence>
<proteinExistence type="inferred from homology"/>
<name>A0A218YZX2_9HELO</name>
<dbReference type="PANTHER" id="PTHR35201:SF4">
    <property type="entry name" value="BETA-PINACENE SYNTHASE-RELATED"/>
    <property type="match status" value="1"/>
</dbReference>
<dbReference type="Gene3D" id="1.10.600.10">
    <property type="entry name" value="Farnesyl Diphosphate Synthase"/>
    <property type="match status" value="1"/>
</dbReference>
<gene>
    <name evidence="6" type="ORF">B2J93_6506</name>
</gene>
<evidence type="ECO:0000256" key="2">
    <source>
        <dbReference type="ARBA" id="ARBA00006333"/>
    </source>
</evidence>
<evidence type="ECO:0000256" key="4">
    <source>
        <dbReference type="RuleBase" id="RU366034"/>
    </source>
</evidence>
<evidence type="ECO:0000256" key="5">
    <source>
        <dbReference type="SAM" id="Phobius"/>
    </source>
</evidence>
<dbReference type="GO" id="GO:0046872">
    <property type="term" value="F:metal ion binding"/>
    <property type="evidence" value="ECO:0007669"/>
    <property type="project" value="UniProtKB-KW"/>
</dbReference>
<keyword evidence="5" id="KW-0812">Transmembrane</keyword>
<feature type="transmembrane region" description="Helical" evidence="5">
    <location>
        <begin position="110"/>
        <end position="141"/>
    </location>
</feature>
<dbReference type="STRING" id="503106.A0A218YZX2"/>
<dbReference type="GO" id="GO:0010333">
    <property type="term" value="F:terpene synthase activity"/>
    <property type="evidence" value="ECO:0007669"/>
    <property type="project" value="InterPro"/>
</dbReference>
<sequence>MEPARRIKIPDLVKDWPFPRKMHPAVEQVKRANDEWTKTLGINSPELESALARGRIALLSALCYPDVPVATLQWATDIMTVFLVFDEITDKLSGAQVDALAATVEDVFEYVLLVLVLVLMLVLVLVLVLVLLLVLVLVLLLTPRRRATAGRGPHREIVPEVESTSSQLSLPSRTPTRQHHSFWTRARARATPTFLEHFPERCLAYVRSVAQQAHERDARCERDIQAYLHQRRQNAGVMPSFAILLHSLDIPAHVLRRRSGGVRDLEVLAGDMIILANDICSYNVEQSRGDAHNAVAVLMRDAALPVQDAIEAVARMYGEAATAFLREMDRAGAWDGAQTADVRAYVLGLANWVRGNFEMSFEVERYRLGPEARRGEWIALLPGKGLGRAGEANAG</sequence>
<keyword evidence="5" id="KW-0472">Membrane</keyword>
<keyword evidence="4" id="KW-0456">Lyase</keyword>
<comment type="similarity">
    <text evidence="2 4">Belongs to the terpene synthase family.</text>
</comment>
<comment type="caution">
    <text evidence="6">The sequence shown here is derived from an EMBL/GenBank/DDBJ whole genome shotgun (WGS) entry which is preliminary data.</text>
</comment>
<keyword evidence="4" id="KW-0479">Metal-binding</keyword>